<dbReference type="Proteomes" id="UP000291097">
    <property type="component" value="Unassembled WGS sequence"/>
</dbReference>
<evidence type="ECO:0000256" key="1">
    <source>
        <dbReference type="SAM" id="MobiDB-lite"/>
    </source>
</evidence>
<reference evidence="3 4" key="1">
    <citation type="submission" date="2019-02" db="EMBL/GenBank/DDBJ databases">
        <title>Genomic Encyclopedia of Archaeal and Bacterial Type Strains, Phase II (KMG-II): from individual species to whole genera.</title>
        <authorList>
            <person name="Goeker M."/>
        </authorList>
    </citation>
    <scope>NUCLEOTIDE SEQUENCE [LARGE SCALE GENOMIC DNA]</scope>
    <source>
        <strain evidence="3 4">DSM 18328</strain>
    </source>
</reference>
<gene>
    <name evidence="3" type="ORF">BDK88_3870</name>
</gene>
<comment type="caution">
    <text evidence="3">The sequence shown here is derived from an EMBL/GenBank/DDBJ whole genome shotgun (WGS) entry which is preliminary data.</text>
</comment>
<accession>A0A482Y5Q1</accession>
<dbReference type="InterPro" id="IPR008964">
    <property type="entry name" value="Invasin/intimin_cell_adhesion"/>
</dbReference>
<feature type="transmembrane region" description="Helical" evidence="2">
    <location>
        <begin position="12"/>
        <end position="32"/>
    </location>
</feature>
<dbReference type="EMBL" id="SHMP01000008">
    <property type="protein sequence ID" value="RZV06321.1"/>
    <property type="molecule type" value="Genomic_DNA"/>
</dbReference>
<evidence type="ECO:0000313" key="3">
    <source>
        <dbReference type="EMBL" id="RZV06321.1"/>
    </source>
</evidence>
<dbReference type="SUPFAM" id="SSF49373">
    <property type="entry name" value="Invasin/intimin cell-adhesion fragments"/>
    <property type="match status" value="1"/>
</dbReference>
<dbReference type="Gene3D" id="2.60.40.10">
    <property type="entry name" value="Immunoglobulins"/>
    <property type="match status" value="1"/>
</dbReference>
<protein>
    <recommendedName>
        <fullName evidence="5">Big-1 domain-containing protein</fullName>
    </recommendedName>
</protein>
<evidence type="ECO:0000256" key="2">
    <source>
        <dbReference type="SAM" id="Phobius"/>
    </source>
</evidence>
<dbReference type="RefSeq" id="WP_130501639.1">
    <property type="nucleotide sequence ID" value="NZ_SHMP01000008.1"/>
</dbReference>
<feature type="compositionally biased region" description="Acidic residues" evidence="1">
    <location>
        <begin position="420"/>
        <end position="431"/>
    </location>
</feature>
<feature type="compositionally biased region" description="Basic and acidic residues" evidence="1">
    <location>
        <begin position="432"/>
        <end position="444"/>
    </location>
</feature>
<dbReference type="OrthoDB" id="121941at2157"/>
<keyword evidence="2" id="KW-1133">Transmembrane helix</keyword>
<proteinExistence type="predicted"/>
<evidence type="ECO:0008006" key="5">
    <source>
        <dbReference type="Google" id="ProtNLM"/>
    </source>
</evidence>
<dbReference type="InterPro" id="IPR013783">
    <property type="entry name" value="Ig-like_fold"/>
</dbReference>
<keyword evidence="2" id="KW-0812">Transmembrane</keyword>
<feature type="compositionally biased region" description="Acidic residues" evidence="1">
    <location>
        <begin position="399"/>
        <end position="409"/>
    </location>
</feature>
<organism evidence="3 4">
    <name type="scientific">Natrinema hispanicum</name>
    <dbReference type="NCBI Taxonomy" id="392421"/>
    <lineage>
        <taxon>Archaea</taxon>
        <taxon>Methanobacteriati</taxon>
        <taxon>Methanobacteriota</taxon>
        <taxon>Stenosarchaea group</taxon>
        <taxon>Halobacteria</taxon>
        <taxon>Halobacteriales</taxon>
        <taxon>Natrialbaceae</taxon>
        <taxon>Natrinema</taxon>
    </lineage>
</organism>
<dbReference type="AlphaFoldDB" id="A0A482Y5Q1"/>
<feature type="region of interest" description="Disordered" evidence="1">
    <location>
        <begin position="394"/>
        <end position="453"/>
    </location>
</feature>
<sequence length="453" mass="49185">MNRDSVGDERAVSPLIGAILLLAILMTMLALLQLNAVPALVSEAEFNHNQRVQGEMRDVAAGIDRSVATGTSQSIALTPGVRYQSRLFLLNPPPATGTVRTGEPENVTIENAVAQGETGDYWDGSPNRIETQPLIYTPEYNEYHDAPQTVYELGTVYNRIGETTLVTDGHQLIDGRTITLTTLRGEVSHTGVDRTLLKIRPSSPETRSVLVSGRADDPPKLTVPTELTKEQWDDLLKSELTKNGGYVTDYTCETAPPNPCDKLTITLQASETYEMQLAQVWVDDDSVTRNGIYLTDVEGSNVSVPAGGRQRLITEVRDKFDNPVSGVSVEAKVSSGQGIVSPVEQASGTDGRMTFIYEAPDDISKVQNVTVVAEFGGDDKGQNDKEKVGFELQVWGESGNEEGPDDDQGPPEHAGPPTDSDGEEELDDGEEPGNRGESSWDRGRPFTFEPSFS</sequence>
<keyword evidence="2" id="KW-0472">Membrane</keyword>
<name>A0A482Y5Q1_9EURY</name>
<evidence type="ECO:0000313" key="4">
    <source>
        <dbReference type="Proteomes" id="UP000291097"/>
    </source>
</evidence>